<dbReference type="GO" id="GO:0003677">
    <property type="term" value="F:DNA binding"/>
    <property type="evidence" value="ECO:0007669"/>
    <property type="project" value="InterPro"/>
</dbReference>
<evidence type="ECO:0000259" key="3">
    <source>
        <dbReference type="Pfam" id="PF14372"/>
    </source>
</evidence>
<evidence type="ECO:0000256" key="1">
    <source>
        <dbReference type="SAM" id="MobiDB-lite"/>
    </source>
</evidence>
<accession>A0A2P6PIF2</accession>
<dbReference type="PANTHER" id="PTHR23272">
    <property type="entry name" value="BED FINGER-RELATED"/>
    <property type="match status" value="1"/>
</dbReference>
<feature type="domain" description="HAT C-terminal dimerisation" evidence="2">
    <location>
        <begin position="318"/>
        <end position="404"/>
    </location>
</feature>
<dbReference type="Pfam" id="PF05699">
    <property type="entry name" value="Dimer_Tnp_hAT"/>
    <property type="match status" value="1"/>
</dbReference>
<feature type="compositionally biased region" description="Acidic residues" evidence="1">
    <location>
        <begin position="461"/>
        <end position="474"/>
    </location>
</feature>
<organism evidence="4 5">
    <name type="scientific">Rosa chinensis</name>
    <name type="common">China rose</name>
    <dbReference type="NCBI Taxonomy" id="74649"/>
    <lineage>
        <taxon>Eukaryota</taxon>
        <taxon>Viridiplantae</taxon>
        <taxon>Streptophyta</taxon>
        <taxon>Embryophyta</taxon>
        <taxon>Tracheophyta</taxon>
        <taxon>Spermatophyta</taxon>
        <taxon>Magnoliopsida</taxon>
        <taxon>eudicotyledons</taxon>
        <taxon>Gunneridae</taxon>
        <taxon>Pentapetalae</taxon>
        <taxon>rosids</taxon>
        <taxon>fabids</taxon>
        <taxon>Rosales</taxon>
        <taxon>Rosaceae</taxon>
        <taxon>Rosoideae</taxon>
        <taxon>Rosoideae incertae sedis</taxon>
        <taxon>Rosa</taxon>
    </lineage>
</organism>
<proteinExistence type="predicted"/>
<name>A0A2P6PIF2_ROSCH</name>
<dbReference type="STRING" id="74649.A0A2P6PIF2"/>
<feature type="region of interest" description="Disordered" evidence="1">
    <location>
        <begin position="433"/>
        <end position="474"/>
    </location>
</feature>
<keyword evidence="5" id="KW-1185">Reference proteome</keyword>
<reference evidence="4 5" key="1">
    <citation type="journal article" date="2018" name="Nat. Genet.">
        <title>The Rosa genome provides new insights in the design of modern roses.</title>
        <authorList>
            <person name="Bendahmane M."/>
        </authorList>
    </citation>
    <scope>NUCLEOTIDE SEQUENCE [LARGE SCALE GENOMIC DNA]</scope>
    <source>
        <strain evidence="5">cv. Old Blush</strain>
    </source>
</reference>
<dbReference type="SUPFAM" id="SSF53098">
    <property type="entry name" value="Ribonuclease H-like"/>
    <property type="match status" value="1"/>
</dbReference>
<dbReference type="InterPro" id="IPR008906">
    <property type="entry name" value="HATC_C_dom"/>
</dbReference>
<dbReference type="PANTHER" id="PTHR23272:SF193">
    <property type="entry name" value="OS07G0624100 PROTEIN"/>
    <property type="match status" value="1"/>
</dbReference>
<dbReference type="Gramene" id="PRQ21698">
    <property type="protein sequence ID" value="PRQ21698"/>
    <property type="gene ID" value="RchiOBHm_Chr7g0242101"/>
</dbReference>
<comment type="caution">
    <text evidence="4">The sequence shown here is derived from an EMBL/GenBank/DDBJ whole genome shotgun (WGS) entry which is preliminary data.</text>
</comment>
<dbReference type="AlphaFoldDB" id="A0A2P6PIF2"/>
<protein>
    <submittedName>
        <fullName evidence="4">Putative HAT dimerization domain, ribonuclease H-like domain, hAT-like transposase, RNase-H</fullName>
    </submittedName>
</protein>
<evidence type="ECO:0000259" key="2">
    <source>
        <dbReference type="Pfam" id="PF05699"/>
    </source>
</evidence>
<feature type="region of interest" description="Disordered" evidence="1">
    <location>
        <begin position="272"/>
        <end position="295"/>
    </location>
</feature>
<feature type="compositionally biased region" description="Low complexity" evidence="1">
    <location>
        <begin position="278"/>
        <end position="295"/>
    </location>
</feature>
<feature type="domain" description="hAT-like transposase RNase-H fold" evidence="3">
    <location>
        <begin position="152"/>
        <end position="264"/>
    </location>
</feature>
<sequence>MHVRCTAHICNLIVGSGLKRLNRSVLAIRNAVKFVRSSPARLDSFKACVELEQIPCRGLVVMDVPTRWNSTFLMLEAALKFKAAFARMEEQPDSGFSAYFKELDEEYDEDGNLVPSKSKRPRVGPPSEDEWDKAEVFVQFLRVFYEVTLRVSASNRPTIHTTFHDVLSIESEISKLFIEPEIAPGLDTQKVLSDMAENMRSKFIKYYGGFRDLNPLVFMGLILDPRFKLRHVTHLLTNEGFELEDVRTKTTELRDVLMSLYEKYAPKEAPAKKRGQIEVESSSSQSTVTSTGSRGRQSYINDWRKVVSELDVAVVSHEVDKYLLDPLEFTNEKEGFEFPILLWWKINGAKYPILQAIAKDVLAVQVSTVASESAFSTGGRVIDNFRSSLTPKSVEALICLQSWLRGNDISCIEDEPCIKDYEFYEKCEKDHVTSASSTSCPPPKAKGKNGIGTNDEVVQLSEDDSEDEMVSDDL</sequence>
<gene>
    <name evidence="4" type="ORF">RchiOBHm_Chr7g0242101</name>
</gene>
<dbReference type="Proteomes" id="UP000238479">
    <property type="component" value="Chromosome 7"/>
</dbReference>
<dbReference type="InterPro" id="IPR012337">
    <property type="entry name" value="RNaseH-like_sf"/>
</dbReference>
<dbReference type="InterPro" id="IPR025525">
    <property type="entry name" value="hAT-like_transposase_RNase-H"/>
</dbReference>
<dbReference type="OMA" id="RCTAHIC"/>
<dbReference type="GO" id="GO:0046983">
    <property type="term" value="F:protein dimerization activity"/>
    <property type="evidence" value="ECO:0007669"/>
    <property type="project" value="InterPro"/>
</dbReference>
<evidence type="ECO:0000313" key="5">
    <source>
        <dbReference type="Proteomes" id="UP000238479"/>
    </source>
</evidence>
<evidence type="ECO:0000313" key="4">
    <source>
        <dbReference type="EMBL" id="PRQ21698.1"/>
    </source>
</evidence>
<dbReference type="EMBL" id="PDCK01000045">
    <property type="protein sequence ID" value="PRQ21698.1"/>
    <property type="molecule type" value="Genomic_DNA"/>
</dbReference>
<dbReference type="Pfam" id="PF14372">
    <property type="entry name" value="hAT-like_RNase-H"/>
    <property type="match status" value="1"/>
</dbReference>